<organism evidence="4 5">
    <name type="scientific">Teratosphaeria nubilosa</name>
    <dbReference type="NCBI Taxonomy" id="161662"/>
    <lineage>
        <taxon>Eukaryota</taxon>
        <taxon>Fungi</taxon>
        <taxon>Dikarya</taxon>
        <taxon>Ascomycota</taxon>
        <taxon>Pezizomycotina</taxon>
        <taxon>Dothideomycetes</taxon>
        <taxon>Dothideomycetidae</taxon>
        <taxon>Mycosphaerellales</taxon>
        <taxon>Teratosphaeriaceae</taxon>
        <taxon>Teratosphaeria</taxon>
    </lineage>
</organism>
<dbReference type="Proteomes" id="UP000799436">
    <property type="component" value="Unassembled WGS sequence"/>
</dbReference>
<dbReference type="AlphaFoldDB" id="A0A6G1LNB8"/>
<dbReference type="PANTHER" id="PTHR47563">
    <property type="entry name" value="PROTEIN FMP25, MITOCHONDRIAL"/>
    <property type="match status" value="1"/>
</dbReference>
<dbReference type="InterPro" id="IPR009091">
    <property type="entry name" value="RCC1/BLIP-II"/>
</dbReference>
<dbReference type="EMBL" id="ML995809">
    <property type="protein sequence ID" value="KAF2774089.1"/>
    <property type="molecule type" value="Genomic_DNA"/>
</dbReference>
<keyword evidence="3" id="KW-0472">Membrane</keyword>
<dbReference type="PANTHER" id="PTHR47563:SF1">
    <property type="entry name" value="PROTEIN FMP25, MITOCHONDRIAL"/>
    <property type="match status" value="1"/>
</dbReference>
<feature type="repeat" description="RCC1" evidence="1">
    <location>
        <begin position="362"/>
        <end position="423"/>
    </location>
</feature>
<dbReference type="PROSITE" id="PS00626">
    <property type="entry name" value="RCC1_2"/>
    <property type="match status" value="1"/>
</dbReference>
<feature type="transmembrane region" description="Helical" evidence="3">
    <location>
        <begin position="64"/>
        <end position="81"/>
    </location>
</feature>
<evidence type="ECO:0000313" key="5">
    <source>
        <dbReference type="Proteomes" id="UP000799436"/>
    </source>
</evidence>
<evidence type="ECO:0000256" key="1">
    <source>
        <dbReference type="PROSITE-ProRule" id="PRU00235"/>
    </source>
</evidence>
<protein>
    <submittedName>
        <fullName evidence="4">RCC1/BLIP-II</fullName>
    </submittedName>
</protein>
<proteinExistence type="predicted"/>
<dbReference type="OrthoDB" id="10256179at2759"/>
<dbReference type="InterPro" id="IPR053245">
    <property type="entry name" value="MitoProcess-Associated"/>
</dbReference>
<dbReference type="Gene3D" id="2.130.10.30">
    <property type="entry name" value="Regulator of chromosome condensation 1/beta-lactamase-inhibitor protein II"/>
    <property type="match status" value="2"/>
</dbReference>
<keyword evidence="3" id="KW-1133">Transmembrane helix</keyword>
<keyword evidence="5" id="KW-1185">Reference proteome</keyword>
<keyword evidence="3" id="KW-0812">Transmembrane</keyword>
<feature type="repeat" description="RCC1" evidence="1">
    <location>
        <begin position="298"/>
        <end position="361"/>
    </location>
</feature>
<feature type="region of interest" description="Disordered" evidence="2">
    <location>
        <begin position="109"/>
        <end position="130"/>
    </location>
</feature>
<name>A0A6G1LNB8_9PEZI</name>
<gene>
    <name evidence="4" type="ORF">EJ03DRAFT_323429</name>
</gene>
<evidence type="ECO:0000256" key="2">
    <source>
        <dbReference type="SAM" id="MobiDB-lite"/>
    </source>
</evidence>
<feature type="region of interest" description="Disordered" evidence="2">
    <location>
        <begin position="1"/>
        <end position="39"/>
    </location>
</feature>
<dbReference type="InterPro" id="IPR000408">
    <property type="entry name" value="Reg_chr_condens"/>
</dbReference>
<dbReference type="GO" id="GO:0034551">
    <property type="term" value="P:mitochondrial respiratory chain complex III assembly"/>
    <property type="evidence" value="ECO:0007669"/>
    <property type="project" value="TreeGrafter"/>
</dbReference>
<dbReference type="FunFam" id="2.130.10.30:FF:000027">
    <property type="entry name" value="Protein FMP25, mitochondrial"/>
    <property type="match status" value="1"/>
</dbReference>
<dbReference type="GO" id="GO:0005743">
    <property type="term" value="C:mitochondrial inner membrane"/>
    <property type="evidence" value="ECO:0007669"/>
    <property type="project" value="TreeGrafter"/>
</dbReference>
<dbReference type="Pfam" id="PF13540">
    <property type="entry name" value="RCC1_2"/>
    <property type="match status" value="1"/>
</dbReference>
<evidence type="ECO:0000256" key="3">
    <source>
        <dbReference type="SAM" id="Phobius"/>
    </source>
</evidence>
<sequence>MSSKGSTAGKLLSRGVQRPAPGATRSASSRADFLASRGAQPLQTATASYKARASRKQQQLHRSLLAIAVAGGVATISQYYITNGHLFKSTHAEAPPTKEENALVFEASRKKQGASKEENRDMISSQHHQVKRSWENPGVYAWGSNTGRVVAPDSSDNTVKTPRRIPFFNGKLLRDVKMDRNFGAAIDERGDLLQWGNGYAPDTKVPVTTLKGKNLIALSISRDRILGLSGNGKVYSLPVSAEDQAAGAKPSESTWIPFWSSRSPVSYRLLQPKNLSYSEKVTSLDSGLEHALLLTSKGRLFSTAASSDSFPNLGQLGVSGLTFATRPDGPYDQPHEITTLRGFNIAKIACGDYHSLALDKEGRVFSWGDNSSGQLGFDNSAETSIVDAPSLLPLQRLYAGSNQVPTVTKIFAGGNNSYITIDALKVSAQTGGNLSVEDELKVNRGLGKITADTWAFGQGITGSLANSRWTHVQSMPTKIPMLSGLFEYDEKHNTTIPIRLSHLSVGSTHAAAVMQNVTYLSADDTTSTDDTNWGADIVFWGGNEHYQLGTGRRNNMATPTYLQPLDMAAELQRAKKSTGSREEHRFHITPRAKARLGDGRVKEVEQRIECGRGVTCVYSAT</sequence>
<dbReference type="SUPFAM" id="SSF50985">
    <property type="entry name" value="RCC1/BLIP-II"/>
    <property type="match status" value="1"/>
</dbReference>
<evidence type="ECO:0000313" key="4">
    <source>
        <dbReference type="EMBL" id="KAF2774089.1"/>
    </source>
</evidence>
<reference evidence="4" key="1">
    <citation type="journal article" date="2020" name="Stud. Mycol.">
        <title>101 Dothideomycetes genomes: a test case for predicting lifestyles and emergence of pathogens.</title>
        <authorList>
            <person name="Haridas S."/>
            <person name="Albert R."/>
            <person name="Binder M."/>
            <person name="Bloem J."/>
            <person name="Labutti K."/>
            <person name="Salamov A."/>
            <person name="Andreopoulos B."/>
            <person name="Baker S."/>
            <person name="Barry K."/>
            <person name="Bills G."/>
            <person name="Bluhm B."/>
            <person name="Cannon C."/>
            <person name="Castanera R."/>
            <person name="Culley D."/>
            <person name="Daum C."/>
            <person name="Ezra D."/>
            <person name="Gonzalez J."/>
            <person name="Henrissat B."/>
            <person name="Kuo A."/>
            <person name="Liang C."/>
            <person name="Lipzen A."/>
            <person name="Lutzoni F."/>
            <person name="Magnuson J."/>
            <person name="Mondo S."/>
            <person name="Nolan M."/>
            <person name="Ohm R."/>
            <person name="Pangilinan J."/>
            <person name="Park H.-J."/>
            <person name="Ramirez L."/>
            <person name="Alfaro M."/>
            <person name="Sun H."/>
            <person name="Tritt A."/>
            <person name="Yoshinaga Y."/>
            <person name="Zwiers L.-H."/>
            <person name="Turgeon B."/>
            <person name="Goodwin S."/>
            <person name="Spatafora J."/>
            <person name="Crous P."/>
            <person name="Grigoriev I."/>
        </authorList>
    </citation>
    <scope>NUCLEOTIDE SEQUENCE</scope>
    <source>
        <strain evidence="4">CBS 116005</strain>
    </source>
</reference>
<accession>A0A6G1LNB8</accession>
<dbReference type="PROSITE" id="PS50012">
    <property type="entry name" value="RCC1_3"/>
    <property type="match status" value="2"/>
</dbReference>